<accession>A0ABU6MIJ3</accession>
<evidence type="ECO:0008006" key="4">
    <source>
        <dbReference type="Google" id="ProtNLM"/>
    </source>
</evidence>
<dbReference type="EMBL" id="JARMAB010000016">
    <property type="protein sequence ID" value="MED1203826.1"/>
    <property type="molecule type" value="Genomic_DNA"/>
</dbReference>
<evidence type="ECO:0000313" key="3">
    <source>
        <dbReference type="Proteomes" id="UP001341444"/>
    </source>
</evidence>
<evidence type="ECO:0000256" key="1">
    <source>
        <dbReference type="SAM" id="MobiDB-lite"/>
    </source>
</evidence>
<reference evidence="2 3" key="1">
    <citation type="submission" date="2023-03" db="EMBL/GenBank/DDBJ databases">
        <title>Bacillus Genome Sequencing.</title>
        <authorList>
            <person name="Dunlap C."/>
        </authorList>
    </citation>
    <scope>NUCLEOTIDE SEQUENCE [LARGE SCALE GENOMIC DNA]</scope>
    <source>
        <strain evidence="2 3">B-23453</strain>
    </source>
</reference>
<feature type="region of interest" description="Disordered" evidence="1">
    <location>
        <begin position="1"/>
        <end position="20"/>
    </location>
</feature>
<proteinExistence type="predicted"/>
<name>A0ABU6MIJ3_9BACI</name>
<sequence>MEQQHQQTSQNPAHAYHEPPQVLTTKDLSYLNDMLSWNLLAMKKAHFAAEHCQDASLRSAFEKCGQMHQQHYQQILGHLNTNQPTQNTQQMM</sequence>
<keyword evidence="3" id="KW-1185">Reference proteome</keyword>
<protein>
    <recommendedName>
        <fullName evidence="4">Spore coat protein</fullName>
    </recommendedName>
</protein>
<dbReference type="Proteomes" id="UP001341444">
    <property type="component" value="Unassembled WGS sequence"/>
</dbReference>
<organism evidence="2 3">
    <name type="scientific">Heyndrickxia acidicola</name>
    <dbReference type="NCBI Taxonomy" id="209389"/>
    <lineage>
        <taxon>Bacteria</taxon>
        <taxon>Bacillati</taxon>
        <taxon>Bacillota</taxon>
        <taxon>Bacilli</taxon>
        <taxon>Bacillales</taxon>
        <taxon>Bacillaceae</taxon>
        <taxon>Heyndrickxia</taxon>
    </lineage>
</organism>
<dbReference type="RefSeq" id="WP_066269773.1">
    <property type="nucleotide sequence ID" value="NZ_JARMAB010000016.1"/>
</dbReference>
<evidence type="ECO:0000313" key="2">
    <source>
        <dbReference type="EMBL" id="MED1203826.1"/>
    </source>
</evidence>
<gene>
    <name evidence="2" type="ORF">P4T90_12200</name>
</gene>
<feature type="compositionally biased region" description="Polar residues" evidence="1">
    <location>
        <begin position="1"/>
        <end position="12"/>
    </location>
</feature>
<comment type="caution">
    <text evidence="2">The sequence shown here is derived from an EMBL/GenBank/DDBJ whole genome shotgun (WGS) entry which is preliminary data.</text>
</comment>